<dbReference type="RefSeq" id="XP_030828220.1">
    <property type="nucleotide sequence ID" value="XM_030972360.1"/>
</dbReference>
<dbReference type="AlphaFoldDB" id="A0A7M7MY08"/>
<feature type="compositionally biased region" description="Basic and acidic residues" evidence="1">
    <location>
        <begin position="390"/>
        <end position="399"/>
    </location>
</feature>
<feature type="compositionally biased region" description="Acidic residues" evidence="1">
    <location>
        <begin position="282"/>
        <end position="293"/>
    </location>
</feature>
<dbReference type="InterPro" id="IPR021567">
    <property type="entry name" value="LEDGF_IBD"/>
</dbReference>
<dbReference type="InParanoid" id="A0A7M7MY08"/>
<feature type="region of interest" description="Disordered" evidence="1">
    <location>
        <begin position="336"/>
        <end position="634"/>
    </location>
</feature>
<reference evidence="4" key="1">
    <citation type="submission" date="2015-02" db="EMBL/GenBank/DDBJ databases">
        <title>Genome sequencing for Strongylocentrotus purpuratus.</title>
        <authorList>
            <person name="Murali S."/>
            <person name="Liu Y."/>
            <person name="Vee V."/>
            <person name="English A."/>
            <person name="Wang M."/>
            <person name="Skinner E."/>
            <person name="Han Y."/>
            <person name="Muzny D.M."/>
            <person name="Worley K.C."/>
            <person name="Gibbs R.A."/>
        </authorList>
    </citation>
    <scope>NUCLEOTIDE SEQUENCE</scope>
</reference>
<dbReference type="Gene3D" id="1.20.930.10">
    <property type="entry name" value="Conserved domain common to transcription factors TFIIS, elongin A, CRSP70"/>
    <property type="match status" value="1"/>
</dbReference>
<keyword evidence="4" id="KW-1185">Reference proteome</keyword>
<evidence type="ECO:0000256" key="1">
    <source>
        <dbReference type="SAM" id="MobiDB-lite"/>
    </source>
</evidence>
<evidence type="ECO:0000313" key="3">
    <source>
        <dbReference type="EnsemblMetazoa" id="XP_030828220"/>
    </source>
</evidence>
<feature type="compositionally biased region" description="Basic and acidic residues" evidence="1">
    <location>
        <begin position="213"/>
        <end position="225"/>
    </location>
</feature>
<feature type="compositionally biased region" description="Basic and acidic residues" evidence="1">
    <location>
        <begin position="294"/>
        <end position="310"/>
    </location>
</feature>
<feature type="compositionally biased region" description="Acidic residues" evidence="1">
    <location>
        <begin position="538"/>
        <end position="550"/>
    </location>
</feature>
<organism evidence="3 4">
    <name type="scientific">Strongylocentrotus purpuratus</name>
    <name type="common">Purple sea urchin</name>
    <dbReference type="NCBI Taxonomy" id="7668"/>
    <lineage>
        <taxon>Eukaryota</taxon>
        <taxon>Metazoa</taxon>
        <taxon>Echinodermata</taxon>
        <taxon>Eleutherozoa</taxon>
        <taxon>Echinozoa</taxon>
        <taxon>Echinoidea</taxon>
        <taxon>Euechinoidea</taxon>
        <taxon>Echinacea</taxon>
        <taxon>Camarodonta</taxon>
        <taxon>Echinidea</taxon>
        <taxon>Strongylocentrotidae</taxon>
        <taxon>Strongylocentrotus</taxon>
    </lineage>
</organism>
<name>A0A7M7MY08_STRPU</name>
<dbReference type="Proteomes" id="UP000007110">
    <property type="component" value="Unassembled WGS sequence"/>
</dbReference>
<feature type="compositionally biased region" description="Basic and acidic residues" evidence="1">
    <location>
        <begin position="458"/>
        <end position="471"/>
    </location>
</feature>
<evidence type="ECO:0000313" key="4">
    <source>
        <dbReference type="Proteomes" id="UP000007110"/>
    </source>
</evidence>
<sequence>MKKKREEAKRKEEEKRKAEGKRKQEEMKRKQEEKRKKEIAAFKAKESEQKKVKEGFLKDKYKETEEKIENFHVNLKQSLALDNPEPARSLQIMANIDQIMDRLTPSLLKKHVDFVQTIKKVRKFKSSDAVRKKAEYLYNKLKLVFLMQDSESAALLKREMENEAKKVAETPKSDDKENRLNEAVADVKTGEKDEVNDKETKQTQENGDMDTSELTKSKSEEHTLQTDDVDKELVQNESVNSTETDGKDEYVDIVPPEASPTQGEDVSEQKETDKEAAVTEEPPVEVVEDIDDKQEEKEEKEEKERKRSESPENAFGRDIFSGSSLARDLLKRAAEEGLVKLDGEKSDEVELEEGEVEEKEEGEMGDDDMALATPDQDSDDMELGTPEEPAVEKEEKQPEETEEDPEEESRLGEDWWERARSLLQSRQGFETIDQSRANKDAKKRSGPSTPPRPSTDSSSKKGESHRQRWEGSRTASSKHKAQPSRSVPVEYGSANRRGTDSIPPEYGKALRNKADSGDDDDDDVPPEYGQANRHQSAVEDDDEVDDDDVPPEYGKALRQQSNSKSSTLEKAPVSVPQDGQRIPVLGAPTYPVVPHRPIPPHGDDMDISDGEQEQERPKDKDHAFSDDCMDTDSD</sequence>
<dbReference type="SUPFAM" id="SSF140576">
    <property type="entry name" value="HIV integrase-binding domain"/>
    <property type="match status" value="1"/>
</dbReference>
<feature type="compositionally biased region" description="Polar residues" evidence="1">
    <location>
        <begin position="558"/>
        <end position="568"/>
    </location>
</feature>
<feature type="region of interest" description="Disordered" evidence="1">
    <location>
        <begin position="166"/>
        <end position="323"/>
    </location>
</feature>
<feature type="domain" description="Lens epithelium-derived growth factor integrase-binding" evidence="2">
    <location>
        <begin position="65"/>
        <end position="164"/>
    </location>
</feature>
<feature type="compositionally biased region" description="Basic and acidic residues" evidence="1">
    <location>
        <begin position="613"/>
        <end position="625"/>
    </location>
</feature>
<accession>A0A7M7MY08</accession>
<feature type="region of interest" description="Disordered" evidence="1">
    <location>
        <begin position="1"/>
        <end position="50"/>
    </location>
</feature>
<dbReference type="InterPro" id="IPR036218">
    <property type="entry name" value="HIVI-bd_sf"/>
</dbReference>
<feature type="compositionally biased region" description="Basic and acidic residues" evidence="1">
    <location>
        <begin position="166"/>
        <end position="180"/>
    </location>
</feature>
<dbReference type="GeneID" id="115918281"/>
<dbReference type="Pfam" id="PF11467">
    <property type="entry name" value="LEDGF"/>
    <property type="match status" value="1"/>
</dbReference>
<feature type="compositionally biased region" description="Polar residues" evidence="1">
    <location>
        <begin position="422"/>
        <end position="435"/>
    </location>
</feature>
<reference evidence="3" key="2">
    <citation type="submission" date="2021-01" db="UniProtKB">
        <authorList>
            <consortium name="EnsemblMetazoa"/>
        </authorList>
    </citation>
    <scope>IDENTIFICATION</scope>
</reference>
<feature type="compositionally biased region" description="Acidic residues" evidence="1">
    <location>
        <begin position="349"/>
        <end position="369"/>
    </location>
</feature>
<feature type="compositionally biased region" description="Basic and acidic residues" evidence="1">
    <location>
        <begin position="267"/>
        <end position="277"/>
    </location>
</feature>
<feature type="compositionally biased region" description="Basic and acidic residues" evidence="1">
    <location>
        <begin position="408"/>
        <end position="420"/>
    </location>
</feature>
<feature type="compositionally biased region" description="Basic and acidic residues" evidence="1">
    <location>
        <begin position="336"/>
        <end position="348"/>
    </location>
</feature>
<dbReference type="EnsemblMetazoa" id="XM_030972360">
    <property type="protein sequence ID" value="XP_030828220"/>
    <property type="gene ID" value="LOC115918281"/>
</dbReference>
<dbReference type="InterPro" id="IPR035441">
    <property type="entry name" value="TFIIS/LEDGF_dom_sf"/>
</dbReference>
<dbReference type="OrthoDB" id="62853at2759"/>
<proteinExistence type="predicted"/>
<evidence type="ECO:0000259" key="2">
    <source>
        <dbReference type="Pfam" id="PF11467"/>
    </source>
</evidence>
<feature type="compositionally biased region" description="Basic and acidic residues" evidence="1">
    <location>
        <begin position="188"/>
        <end position="202"/>
    </location>
</feature>
<dbReference type="KEGG" id="spu:115918281"/>
<protein>
    <recommendedName>
        <fullName evidence="2">Lens epithelium-derived growth factor integrase-binding domain-containing protein</fullName>
    </recommendedName>
</protein>